<organism evidence="1 2">
    <name type="scientific">Phormidesmis priestleyi</name>
    <dbReference type="NCBI Taxonomy" id="268141"/>
    <lineage>
        <taxon>Bacteria</taxon>
        <taxon>Bacillati</taxon>
        <taxon>Cyanobacteriota</taxon>
        <taxon>Cyanophyceae</taxon>
        <taxon>Leptolyngbyales</taxon>
        <taxon>Leptolyngbyaceae</taxon>
        <taxon>Phormidesmis</taxon>
    </lineage>
</organism>
<accession>A0A2W4WDI2</accession>
<reference evidence="2" key="1">
    <citation type="submission" date="2018-04" db="EMBL/GenBank/DDBJ databases">
        <authorList>
            <person name="Cornet L."/>
        </authorList>
    </citation>
    <scope>NUCLEOTIDE SEQUENCE [LARGE SCALE GENOMIC DNA]</scope>
</reference>
<comment type="caution">
    <text evidence="1">The sequence shown here is derived from an EMBL/GenBank/DDBJ whole genome shotgun (WGS) entry which is preliminary data.</text>
</comment>
<proteinExistence type="predicted"/>
<dbReference type="AlphaFoldDB" id="A0A2W4WDI2"/>
<evidence type="ECO:0000313" key="2">
    <source>
        <dbReference type="Proteomes" id="UP000249794"/>
    </source>
</evidence>
<gene>
    <name evidence="1" type="ORF">DCF15_22655</name>
</gene>
<protein>
    <submittedName>
        <fullName evidence="1">Uncharacterized protein</fullName>
    </submittedName>
</protein>
<dbReference type="Proteomes" id="UP000249794">
    <property type="component" value="Unassembled WGS sequence"/>
</dbReference>
<evidence type="ECO:0000313" key="1">
    <source>
        <dbReference type="EMBL" id="PZO43114.1"/>
    </source>
</evidence>
<reference evidence="1 2" key="2">
    <citation type="submission" date="2018-06" db="EMBL/GenBank/DDBJ databases">
        <title>Metagenomic assembly of (sub)arctic Cyanobacteria and their associated microbiome from non-axenic cultures.</title>
        <authorList>
            <person name="Baurain D."/>
        </authorList>
    </citation>
    <scope>NUCLEOTIDE SEQUENCE [LARGE SCALE GENOMIC DNA]</scope>
    <source>
        <strain evidence="1">ULC027bin1</strain>
    </source>
</reference>
<name>A0A2W4WDI2_9CYAN</name>
<dbReference type="EMBL" id="QBMP01000411">
    <property type="protein sequence ID" value="PZO43114.1"/>
    <property type="molecule type" value="Genomic_DNA"/>
</dbReference>
<sequence>MSTIPVTINLPEEIYQRAERFARLINRDVSSVLADTVVSSLPPLSDQIDALPSVVEMSDRAVLELANSTLPEKQDWRLSELLEKQREDVLILEEQQELETLMQIYNEGWLRKTAGLVEAVNRRLMEPLNP</sequence>